<comment type="caution">
    <text evidence="2">The sequence shown here is derived from an EMBL/GenBank/DDBJ whole genome shotgun (WGS) entry which is preliminary data.</text>
</comment>
<gene>
    <name evidence="2" type="ORF">FAM18157_00131</name>
</gene>
<evidence type="ECO:0000256" key="1">
    <source>
        <dbReference type="SAM" id="Phobius"/>
    </source>
</evidence>
<evidence type="ECO:0000313" key="2">
    <source>
        <dbReference type="EMBL" id="RND84699.1"/>
    </source>
</evidence>
<feature type="transmembrane region" description="Helical" evidence="1">
    <location>
        <begin position="36"/>
        <end position="62"/>
    </location>
</feature>
<feature type="transmembrane region" description="Helical" evidence="1">
    <location>
        <begin position="244"/>
        <end position="264"/>
    </location>
</feature>
<name>A0A422M950_LACPA</name>
<protein>
    <recommendedName>
        <fullName evidence="4">TrbL/VirB6 plasmid conjugal transfer protein</fullName>
    </recommendedName>
</protein>
<organism evidence="2 3">
    <name type="scientific">Lacticaseibacillus paracasei</name>
    <name type="common">Lactobacillus paracasei</name>
    <dbReference type="NCBI Taxonomy" id="1597"/>
    <lineage>
        <taxon>Bacteria</taxon>
        <taxon>Bacillati</taxon>
        <taxon>Bacillota</taxon>
        <taxon>Bacilli</taxon>
        <taxon>Lactobacillales</taxon>
        <taxon>Lactobacillaceae</taxon>
        <taxon>Lacticaseibacillus</taxon>
    </lineage>
</organism>
<evidence type="ECO:0008006" key="4">
    <source>
        <dbReference type="Google" id="ProtNLM"/>
    </source>
</evidence>
<sequence length="277" mass="30258">MDNTIKGFIKFILNSVSGSAKANGITETLAGWSKDLYGFAITIQTNVMMPVGYMILALFALLELYRISEQVEAMGGGSDAGVRLISAALVKVAFCKIAMDSMNLFMNAIMQVSITLSQGIGKLVNSGHMGTIISVDDIYSPLVKEGFWTKLMIMVLLLFVMLITMLATVLVNVVVTGRFLQMYVFLAVSPIPIATMPHHEFSGIAKNFFKSFMAVSIQGTLIYMVQLFYPFLMKTAFANVDKSGVLPLIASLMGFSILLIFAVFQTNSWAKSLTTAM</sequence>
<dbReference type="RefSeq" id="WP_123031734.1">
    <property type="nucleotide sequence ID" value="NZ_LKFS01000012.1"/>
</dbReference>
<dbReference type="Proteomes" id="UP000284716">
    <property type="component" value="Unassembled WGS sequence"/>
</dbReference>
<dbReference type="InterPro" id="IPR045798">
    <property type="entry name" value="TrbL_Firmicutes"/>
</dbReference>
<evidence type="ECO:0000313" key="3">
    <source>
        <dbReference type="Proteomes" id="UP000284716"/>
    </source>
</evidence>
<dbReference type="AlphaFoldDB" id="A0A422M950"/>
<feature type="transmembrane region" description="Helical" evidence="1">
    <location>
        <begin position="151"/>
        <end position="173"/>
    </location>
</feature>
<dbReference type="Pfam" id="PF19478">
    <property type="entry name" value="TrbL_2"/>
    <property type="match status" value="1"/>
</dbReference>
<keyword evidence="1" id="KW-0812">Transmembrane</keyword>
<keyword evidence="1" id="KW-1133">Transmembrane helix</keyword>
<feature type="transmembrane region" description="Helical" evidence="1">
    <location>
        <begin position="179"/>
        <end position="196"/>
    </location>
</feature>
<keyword evidence="1" id="KW-0472">Membrane</keyword>
<dbReference type="EMBL" id="LKFS01000012">
    <property type="protein sequence ID" value="RND84699.1"/>
    <property type="molecule type" value="Genomic_DNA"/>
</dbReference>
<proteinExistence type="predicted"/>
<feature type="transmembrane region" description="Helical" evidence="1">
    <location>
        <begin position="208"/>
        <end position="232"/>
    </location>
</feature>
<reference evidence="2 3" key="1">
    <citation type="journal article" date="2018" name="Front. Microbiol.">
        <title>Conversion of Methionine to Cysteine in Lactobacillus paracasei Depends on the Highly Mobile cysK-ctl-cysE Gene Cluster.</title>
        <authorList>
            <person name="Wuthrich D."/>
            <person name="Irmler S."/>
            <person name="Berthoud H."/>
            <person name="Guggenbuhl B."/>
            <person name="Eugster E."/>
            <person name="Bruggmann R."/>
        </authorList>
    </citation>
    <scope>NUCLEOTIDE SEQUENCE [LARGE SCALE GENOMIC DNA]</scope>
    <source>
        <strain evidence="2 3">FAM18157</strain>
    </source>
</reference>
<accession>A0A422M950</accession>